<dbReference type="RefSeq" id="XP_067820962.1">
    <property type="nucleotide sequence ID" value="XM_067959218.1"/>
</dbReference>
<sequence>MNQRISSSSICGPMNRRHSLVEGYKLHLLATMIDKVPVPSRSKSEDGQECTKLVTEMMAQRLRSSFQTSQGVQFEDKHYKHQMKLYSLIALAADPYTSTINARIAQKALKYRNKSYCKKGWK</sequence>
<evidence type="ECO:0000313" key="1">
    <source>
        <dbReference type="EMBL" id="TDH71463.1"/>
    </source>
</evidence>
<comment type="caution">
    <text evidence="1">The sequence shown here is derived from an EMBL/GenBank/DDBJ whole genome shotgun (WGS) entry which is preliminary data.</text>
</comment>
<dbReference type="EMBL" id="SHOA02000015">
    <property type="protein sequence ID" value="TDH71463.1"/>
    <property type="molecule type" value="Genomic_DNA"/>
</dbReference>
<keyword evidence="2" id="KW-1185">Reference proteome</keyword>
<dbReference type="Proteomes" id="UP000294530">
    <property type="component" value="Unassembled WGS sequence"/>
</dbReference>
<dbReference type="AlphaFoldDB" id="A0A976FR64"/>
<name>A0A976FR64_BRELC</name>
<dbReference type="KEGG" id="blac:94344889"/>
<reference evidence="1 2" key="1">
    <citation type="journal article" date="2021" name="Genome Biol.">
        <title>AFLAP: assembly-free linkage analysis pipeline using k-mers from genome sequencing data.</title>
        <authorList>
            <person name="Fletcher K."/>
            <person name="Zhang L."/>
            <person name="Gil J."/>
            <person name="Han R."/>
            <person name="Cavanaugh K."/>
            <person name="Michelmore R."/>
        </authorList>
    </citation>
    <scope>NUCLEOTIDE SEQUENCE [LARGE SCALE GENOMIC DNA]</scope>
    <source>
        <strain evidence="1 2">SF5</strain>
    </source>
</reference>
<evidence type="ECO:0000313" key="2">
    <source>
        <dbReference type="Proteomes" id="UP000294530"/>
    </source>
</evidence>
<organism evidence="1 2">
    <name type="scientific">Bremia lactucae</name>
    <name type="common">Lettuce downy mildew</name>
    <dbReference type="NCBI Taxonomy" id="4779"/>
    <lineage>
        <taxon>Eukaryota</taxon>
        <taxon>Sar</taxon>
        <taxon>Stramenopiles</taxon>
        <taxon>Oomycota</taxon>
        <taxon>Peronosporomycetes</taxon>
        <taxon>Peronosporales</taxon>
        <taxon>Peronosporaceae</taxon>
        <taxon>Bremia</taxon>
    </lineage>
</organism>
<gene>
    <name evidence="1" type="ORF">CCR75_001113</name>
</gene>
<dbReference type="GeneID" id="94344889"/>
<accession>A0A976FR64</accession>
<dbReference type="OrthoDB" id="124655at2759"/>
<protein>
    <submittedName>
        <fullName evidence="1">Uncharacterized protein</fullName>
    </submittedName>
</protein>
<proteinExistence type="predicted"/>